<reference evidence="2 3" key="1">
    <citation type="submission" date="2024-04" db="EMBL/GenBank/DDBJ databases">
        <title>Genome assembly C_amara_ONT_v2.</title>
        <authorList>
            <person name="Yant L."/>
            <person name="Moore C."/>
            <person name="Slenker M."/>
        </authorList>
    </citation>
    <scope>NUCLEOTIDE SEQUENCE [LARGE SCALE GENOMIC DNA]</scope>
    <source>
        <tissue evidence="2">Leaf</tissue>
    </source>
</reference>
<accession>A0ABD1BRW0</accession>
<gene>
    <name evidence="2" type="ORF">V5N11_021719</name>
</gene>
<comment type="caution">
    <text evidence="2">The sequence shown here is derived from an EMBL/GenBank/DDBJ whole genome shotgun (WGS) entry which is preliminary data.</text>
</comment>
<evidence type="ECO:0000259" key="1">
    <source>
        <dbReference type="Pfam" id="PF01936"/>
    </source>
</evidence>
<name>A0ABD1BRW0_CARAN</name>
<organism evidence="2 3">
    <name type="scientific">Cardamine amara subsp. amara</name>
    <dbReference type="NCBI Taxonomy" id="228776"/>
    <lineage>
        <taxon>Eukaryota</taxon>
        <taxon>Viridiplantae</taxon>
        <taxon>Streptophyta</taxon>
        <taxon>Embryophyta</taxon>
        <taxon>Tracheophyta</taxon>
        <taxon>Spermatophyta</taxon>
        <taxon>Magnoliopsida</taxon>
        <taxon>eudicotyledons</taxon>
        <taxon>Gunneridae</taxon>
        <taxon>Pentapetalae</taxon>
        <taxon>rosids</taxon>
        <taxon>malvids</taxon>
        <taxon>Brassicales</taxon>
        <taxon>Brassicaceae</taxon>
        <taxon>Cardamineae</taxon>
        <taxon>Cardamine</taxon>
    </lineage>
</organism>
<keyword evidence="3" id="KW-1185">Reference proteome</keyword>
<dbReference type="PANTHER" id="PTHR14379:SF84">
    <property type="entry name" value="NYN DOMAIN-CONTAINING PROTEIN"/>
    <property type="match status" value="1"/>
</dbReference>
<sequence>MSARAKIAVWWDMKDCPIPQGYDARGIRSNIERAFKKRGYSGPVSITAYADQNQTADDLLRELSSTGVDVAHTISESTCSVMFSDMLEWRSKNPSPASMMLISNQVEDVFSWDLARLQQETKYNLFLAYSFSSEVLSVLSTSKEWRWKKLLDDYKDEEIESSSSSSSSAMFYCKSSSSCKFDCQSIEKFRKHLSSKQHALEEAVNPWSEELDPVTKTWARNYAAKPEYATAKIAVWWDMKDCRIPEGFDAIQVRPSIEREFKKLGYSGPVSITAYGDLTQTPDHLLRGLSSTGVDVAHTSSHVTCKRMFSDLLEWQDLNPPPATMMLISDMVEEVFAKSLARLQQLKKYNLFLAYSFRPYKMSVLVTAAEWLWESLLADSEKRRHLLQKCSERRGESMGMFYCKLCFCDCKSLDHFRNHLSSKEHALEEGDVISLIESVEYERRQRIEMEMFPKSKRLRKASG</sequence>
<dbReference type="InterPro" id="IPR024768">
    <property type="entry name" value="Marf1"/>
</dbReference>
<dbReference type="Proteomes" id="UP001558713">
    <property type="component" value="Unassembled WGS sequence"/>
</dbReference>
<feature type="domain" description="NYN" evidence="1">
    <location>
        <begin position="6"/>
        <end position="133"/>
    </location>
</feature>
<dbReference type="EMBL" id="JBANAX010000166">
    <property type="protein sequence ID" value="KAL1219941.1"/>
    <property type="molecule type" value="Genomic_DNA"/>
</dbReference>
<feature type="domain" description="NYN" evidence="1">
    <location>
        <begin position="232"/>
        <end position="368"/>
    </location>
</feature>
<dbReference type="InterPro" id="IPR021139">
    <property type="entry name" value="NYN"/>
</dbReference>
<dbReference type="CDD" id="cd10910">
    <property type="entry name" value="PIN_limkain_b1_N_like"/>
    <property type="match status" value="2"/>
</dbReference>
<protein>
    <recommendedName>
        <fullName evidence="1">NYN domain-containing protein</fullName>
    </recommendedName>
</protein>
<evidence type="ECO:0000313" key="2">
    <source>
        <dbReference type="EMBL" id="KAL1219941.1"/>
    </source>
</evidence>
<dbReference type="AlphaFoldDB" id="A0ABD1BRW0"/>
<dbReference type="PANTHER" id="PTHR14379">
    <property type="entry name" value="LIMKAIN B LKAP"/>
    <property type="match status" value="1"/>
</dbReference>
<proteinExistence type="predicted"/>
<dbReference type="Pfam" id="PF01936">
    <property type="entry name" value="NYN"/>
    <property type="match status" value="2"/>
</dbReference>
<evidence type="ECO:0000313" key="3">
    <source>
        <dbReference type="Proteomes" id="UP001558713"/>
    </source>
</evidence>